<feature type="domain" description="C2H2-type" evidence="10">
    <location>
        <begin position="407"/>
        <end position="435"/>
    </location>
</feature>
<dbReference type="GO" id="GO:0000981">
    <property type="term" value="F:DNA-binding transcription factor activity, RNA polymerase II-specific"/>
    <property type="evidence" value="ECO:0007669"/>
    <property type="project" value="TreeGrafter"/>
</dbReference>
<feature type="compositionally biased region" description="Basic and acidic residues" evidence="8">
    <location>
        <begin position="263"/>
        <end position="273"/>
    </location>
</feature>
<dbReference type="EMBL" id="CAJHNH020004557">
    <property type="protein sequence ID" value="CAG5131255.1"/>
    <property type="molecule type" value="Genomic_DNA"/>
</dbReference>
<accession>A0A8S3ZUQ4</accession>
<keyword evidence="6" id="KW-0539">Nucleus</keyword>
<feature type="compositionally biased region" description="Polar residues" evidence="8">
    <location>
        <begin position="203"/>
        <end position="221"/>
    </location>
</feature>
<evidence type="ECO:0000313" key="12">
    <source>
        <dbReference type="Proteomes" id="UP000678393"/>
    </source>
</evidence>
<evidence type="ECO:0000256" key="3">
    <source>
        <dbReference type="ARBA" id="ARBA00022737"/>
    </source>
</evidence>
<evidence type="ECO:0000256" key="2">
    <source>
        <dbReference type="ARBA" id="ARBA00022723"/>
    </source>
</evidence>
<evidence type="ECO:0000256" key="6">
    <source>
        <dbReference type="ARBA" id="ARBA00023242"/>
    </source>
</evidence>
<sequence length="857" mass="96518">MATESKEAAFICRLEEHGNRLLNNLYFQRNDGKYCDLIIHTPNSSLLVHACVLSSFSSRIASLISRQISRNKIGTLNFYTVEVKFSHDVMESIVTALYTGILQPPANIVKDILLAARWLKIAEIVNEIRKHSQLEPKQKNKPLVIKTASKDKACPDVPRDEVTPDTSREGASHVSHNSEDTEEGGSVYSVDTSSESGSDTDTLNPESSQKQNCDTATSDTGKISDVNKLNHELVDANIRIHFNTSGVFPDNPVQMVDVKQEVEELSENDEHLNHSNRQVSVDSSKSSEEVKHKLCQISSAALPKRRRKISKVAATKDKGNPRKRKSADVKSKKGKRGRPAGGRVKAGGSISANLGSTVIEELNINDPVKDELDLIVGDMTYIKCTHCHVKFDNLDRYQSHIQNHPTLQCDQCNQTFFSKFALTKHFYSAHIGTEHLICRHCNYKAKTQIELRKHCTESHNDRKPFACSREGCMFTARKHHEVLQHLVVHREEREFICDKCSMSFIRQSALKHHQRACYRLEEFLCDLCGQSFNHIQSMRKHRQVIHFGIKPYKCSICSSSFGDHRNLHRHMRIHDNTFPYACPICKQQFRHSNSLKAHLASRHKDYPEDVQISLIKSMMNTQGGSSYKRSKTDPSDTESSSGKQEGGRKRKEKSNQVPDNMSALPLTLDTGAFPGERYSSFSRSDLDMVVNGKYQGEFSGKDADYGDRKQVVEEYSHDHAVSDPTEAVGSGPSWHLPEMFPVGKMEKIRSHHQSAPLVSPPVEHMIITPSVQHSAEQIVATPPLVEQAPRLMLSPPDSKVMTDSHQHAQSITSVAGFHFSEHNLLTPQSSMHKLQQASQQALERYLLQQRCSIESPK</sequence>
<dbReference type="InterPro" id="IPR036236">
    <property type="entry name" value="Znf_C2H2_sf"/>
</dbReference>
<dbReference type="GO" id="GO:0005634">
    <property type="term" value="C:nucleus"/>
    <property type="evidence" value="ECO:0007669"/>
    <property type="project" value="UniProtKB-SubCell"/>
</dbReference>
<evidence type="ECO:0000256" key="4">
    <source>
        <dbReference type="ARBA" id="ARBA00022771"/>
    </source>
</evidence>
<comment type="caution">
    <text evidence="11">The sequence shown here is derived from an EMBL/GenBank/DDBJ whole genome shotgun (WGS) entry which is preliminary data.</text>
</comment>
<dbReference type="PROSITE" id="PS50097">
    <property type="entry name" value="BTB"/>
    <property type="match status" value="1"/>
</dbReference>
<dbReference type="PROSITE" id="PS50157">
    <property type="entry name" value="ZINC_FINGER_C2H2_2"/>
    <property type="match status" value="6"/>
</dbReference>
<keyword evidence="5" id="KW-0862">Zinc</keyword>
<dbReference type="SMART" id="SM00355">
    <property type="entry name" value="ZnF_C2H2"/>
    <property type="match status" value="8"/>
</dbReference>
<keyword evidence="4 7" id="KW-0863">Zinc-finger</keyword>
<name>A0A8S3ZUQ4_9EUPU</name>
<dbReference type="Pfam" id="PF00096">
    <property type="entry name" value="zf-C2H2"/>
    <property type="match status" value="3"/>
</dbReference>
<dbReference type="InterPro" id="IPR000210">
    <property type="entry name" value="BTB/POZ_dom"/>
</dbReference>
<feature type="domain" description="C2H2-type" evidence="10">
    <location>
        <begin position="552"/>
        <end position="579"/>
    </location>
</feature>
<evidence type="ECO:0000259" key="10">
    <source>
        <dbReference type="PROSITE" id="PS50157"/>
    </source>
</evidence>
<dbReference type="PROSITE" id="PS00028">
    <property type="entry name" value="ZINC_FINGER_C2H2_1"/>
    <property type="match status" value="4"/>
</dbReference>
<evidence type="ECO:0000256" key="1">
    <source>
        <dbReference type="ARBA" id="ARBA00004123"/>
    </source>
</evidence>
<dbReference type="SUPFAM" id="SSF57667">
    <property type="entry name" value="beta-beta-alpha zinc fingers"/>
    <property type="match status" value="3"/>
</dbReference>
<feature type="region of interest" description="Disordered" evidence="8">
    <location>
        <begin position="621"/>
        <end position="669"/>
    </location>
</feature>
<organism evidence="11 12">
    <name type="scientific">Candidula unifasciata</name>
    <dbReference type="NCBI Taxonomy" id="100452"/>
    <lineage>
        <taxon>Eukaryota</taxon>
        <taxon>Metazoa</taxon>
        <taxon>Spiralia</taxon>
        <taxon>Lophotrochozoa</taxon>
        <taxon>Mollusca</taxon>
        <taxon>Gastropoda</taxon>
        <taxon>Heterobranchia</taxon>
        <taxon>Euthyneura</taxon>
        <taxon>Panpulmonata</taxon>
        <taxon>Eupulmonata</taxon>
        <taxon>Stylommatophora</taxon>
        <taxon>Helicina</taxon>
        <taxon>Helicoidea</taxon>
        <taxon>Geomitridae</taxon>
        <taxon>Candidula</taxon>
    </lineage>
</organism>
<evidence type="ECO:0000259" key="9">
    <source>
        <dbReference type="PROSITE" id="PS50097"/>
    </source>
</evidence>
<dbReference type="OrthoDB" id="2311693at2759"/>
<feature type="compositionally biased region" description="Low complexity" evidence="8">
    <location>
        <begin position="185"/>
        <end position="202"/>
    </location>
</feature>
<evidence type="ECO:0000256" key="5">
    <source>
        <dbReference type="ARBA" id="ARBA00022833"/>
    </source>
</evidence>
<dbReference type="InterPro" id="IPR013087">
    <property type="entry name" value="Znf_C2H2_type"/>
</dbReference>
<dbReference type="Proteomes" id="UP000678393">
    <property type="component" value="Unassembled WGS sequence"/>
</dbReference>
<dbReference type="GO" id="GO:0008270">
    <property type="term" value="F:zinc ion binding"/>
    <property type="evidence" value="ECO:0007669"/>
    <property type="project" value="UniProtKB-KW"/>
</dbReference>
<dbReference type="PANTHER" id="PTHR24394">
    <property type="entry name" value="ZINC FINGER PROTEIN"/>
    <property type="match status" value="1"/>
</dbReference>
<evidence type="ECO:0000256" key="8">
    <source>
        <dbReference type="SAM" id="MobiDB-lite"/>
    </source>
</evidence>
<evidence type="ECO:0000256" key="7">
    <source>
        <dbReference type="PROSITE-ProRule" id="PRU00042"/>
    </source>
</evidence>
<keyword evidence="12" id="KW-1185">Reference proteome</keyword>
<evidence type="ECO:0000313" key="11">
    <source>
        <dbReference type="EMBL" id="CAG5131255.1"/>
    </source>
</evidence>
<feature type="compositionally biased region" description="Basic and acidic residues" evidence="8">
    <location>
        <begin position="148"/>
        <end position="179"/>
    </location>
</feature>
<feature type="domain" description="BTB" evidence="9">
    <location>
        <begin position="35"/>
        <end position="106"/>
    </location>
</feature>
<feature type="region of interest" description="Disordered" evidence="8">
    <location>
        <begin position="133"/>
        <end position="222"/>
    </location>
</feature>
<feature type="domain" description="C2H2-type" evidence="10">
    <location>
        <begin position="580"/>
        <end position="608"/>
    </location>
</feature>
<protein>
    <submittedName>
        <fullName evidence="11">Uncharacterized protein</fullName>
    </submittedName>
</protein>
<dbReference type="PANTHER" id="PTHR24394:SF44">
    <property type="entry name" value="ZINC FINGER PROTEIN 271-LIKE"/>
    <property type="match status" value="1"/>
</dbReference>
<dbReference type="AlphaFoldDB" id="A0A8S3ZUQ4"/>
<dbReference type="SUPFAM" id="SSF54695">
    <property type="entry name" value="POZ domain"/>
    <property type="match status" value="1"/>
</dbReference>
<feature type="domain" description="C2H2-type" evidence="10">
    <location>
        <begin position="436"/>
        <end position="464"/>
    </location>
</feature>
<feature type="compositionally biased region" description="Basic and acidic residues" evidence="8">
    <location>
        <begin position="314"/>
        <end position="331"/>
    </location>
</feature>
<reference evidence="11" key="1">
    <citation type="submission" date="2021-04" db="EMBL/GenBank/DDBJ databases">
        <authorList>
            <consortium name="Molecular Ecology Group"/>
        </authorList>
    </citation>
    <scope>NUCLEOTIDE SEQUENCE</scope>
</reference>
<dbReference type="Gene3D" id="3.30.160.60">
    <property type="entry name" value="Classic Zinc Finger"/>
    <property type="match status" value="4"/>
</dbReference>
<feature type="domain" description="C2H2-type" evidence="10">
    <location>
        <begin position="495"/>
        <end position="523"/>
    </location>
</feature>
<keyword evidence="3" id="KW-0677">Repeat</keyword>
<dbReference type="FunFam" id="3.30.160.60:FF:000446">
    <property type="entry name" value="Zinc finger protein"/>
    <property type="match status" value="1"/>
</dbReference>
<feature type="domain" description="C2H2-type" evidence="10">
    <location>
        <begin position="523"/>
        <end position="551"/>
    </location>
</feature>
<comment type="subcellular location">
    <subcellularLocation>
        <location evidence="1">Nucleus</location>
    </subcellularLocation>
</comment>
<dbReference type="Pfam" id="PF00651">
    <property type="entry name" value="BTB"/>
    <property type="match status" value="1"/>
</dbReference>
<gene>
    <name evidence="11" type="ORF">CUNI_LOCUS16813</name>
</gene>
<dbReference type="Gene3D" id="3.30.710.10">
    <property type="entry name" value="Potassium Channel Kv1.1, Chain A"/>
    <property type="match status" value="1"/>
</dbReference>
<proteinExistence type="predicted"/>
<feature type="region of interest" description="Disordered" evidence="8">
    <location>
        <begin position="263"/>
        <end position="347"/>
    </location>
</feature>
<keyword evidence="2" id="KW-0479">Metal-binding</keyword>
<dbReference type="InterPro" id="IPR011333">
    <property type="entry name" value="SKP1/BTB/POZ_sf"/>
</dbReference>